<dbReference type="AlphaFoldDB" id="A0A9P5YF96"/>
<feature type="transmembrane region" description="Helical" evidence="1">
    <location>
        <begin position="209"/>
        <end position="227"/>
    </location>
</feature>
<keyword evidence="4" id="KW-1185">Reference proteome</keyword>
<sequence length="284" mass="32105">MAQNPEFPDLGQVGPLSFIAAAGVVTLLYDHLLTFDQEVRYVWKAKWTVPKFLFLLIRYVVPCAVALTTYQLGGIFHKNITLAFCRRWFGASALMCLITTGPGHFLVMLWSWILCERNRQVMLGMLGLFAAAQVFSIGFCIFSVVQTSHIIGTVQKLNFCVLERRSVLPYLFIPGLLCEGIGLLAVFWKSLESRKDHIDLVDAHCEEGAPYVLVLFVMQLANLLITLYIPPYLIFVCMPFTWSVTNITVTRLILNLRKHALDRRMSAQSVSCETPGPRVHFADQ</sequence>
<keyword evidence="1" id="KW-1133">Transmembrane helix</keyword>
<feature type="transmembrane region" description="Helical" evidence="1">
    <location>
        <begin position="167"/>
        <end position="188"/>
    </location>
</feature>
<dbReference type="Pfam" id="PF20151">
    <property type="entry name" value="DUF6533"/>
    <property type="match status" value="1"/>
</dbReference>
<reference evidence="3" key="1">
    <citation type="submission" date="2020-11" db="EMBL/GenBank/DDBJ databases">
        <authorList>
            <consortium name="DOE Joint Genome Institute"/>
            <person name="Ahrendt S."/>
            <person name="Riley R."/>
            <person name="Andreopoulos W."/>
            <person name="Labutti K."/>
            <person name="Pangilinan J."/>
            <person name="Ruiz-Duenas F.J."/>
            <person name="Barrasa J.M."/>
            <person name="Sanchez-Garcia M."/>
            <person name="Camarero S."/>
            <person name="Miyauchi S."/>
            <person name="Serrano A."/>
            <person name="Linde D."/>
            <person name="Babiker R."/>
            <person name="Drula E."/>
            <person name="Ayuso-Fernandez I."/>
            <person name="Pacheco R."/>
            <person name="Padilla G."/>
            <person name="Ferreira P."/>
            <person name="Barriuso J."/>
            <person name="Kellner H."/>
            <person name="Castanera R."/>
            <person name="Alfaro M."/>
            <person name="Ramirez L."/>
            <person name="Pisabarro A.G."/>
            <person name="Kuo A."/>
            <person name="Tritt A."/>
            <person name="Lipzen A."/>
            <person name="He G."/>
            <person name="Yan M."/>
            <person name="Ng V."/>
            <person name="Cullen D."/>
            <person name="Martin F."/>
            <person name="Rosso M.-N."/>
            <person name="Henrissat B."/>
            <person name="Hibbett D."/>
            <person name="Martinez A.T."/>
            <person name="Grigoriev I.V."/>
        </authorList>
    </citation>
    <scope>NUCLEOTIDE SEQUENCE</scope>
    <source>
        <strain evidence="3">CBS 247.69</strain>
    </source>
</reference>
<evidence type="ECO:0000313" key="3">
    <source>
        <dbReference type="EMBL" id="KAF9466771.1"/>
    </source>
</evidence>
<feature type="transmembrane region" description="Helical" evidence="1">
    <location>
        <begin position="126"/>
        <end position="147"/>
    </location>
</feature>
<feature type="transmembrane region" description="Helical" evidence="1">
    <location>
        <begin position="52"/>
        <end position="76"/>
    </location>
</feature>
<evidence type="ECO:0000313" key="4">
    <source>
        <dbReference type="Proteomes" id="UP000807353"/>
    </source>
</evidence>
<evidence type="ECO:0000259" key="2">
    <source>
        <dbReference type="Pfam" id="PF20151"/>
    </source>
</evidence>
<feature type="domain" description="DUF6533" evidence="2">
    <location>
        <begin position="19"/>
        <end position="62"/>
    </location>
</feature>
<keyword evidence="1" id="KW-0812">Transmembrane</keyword>
<gene>
    <name evidence="3" type="ORF">BDZ94DRAFT_1250737</name>
</gene>
<feature type="transmembrane region" description="Helical" evidence="1">
    <location>
        <begin position="233"/>
        <end position="254"/>
    </location>
</feature>
<comment type="caution">
    <text evidence="3">The sequence shown here is derived from an EMBL/GenBank/DDBJ whole genome shotgun (WGS) entry which is preliminary data.</text>
</comment>
<proteinExistence type="predicted"/>
<feature type="transmembrane region" description="Helical" evidence="1">
    <location>
        <begin position="12"/>
        <end position="32"/>
    </location>
</feature>
<feature type="transmembrane region" description="Helical" evidence="1">
    <location>
        <begin position="88"/>
        <end position="114"/>
    </location>
</feature>
<accession>A0A9P5YF96</accession>
<protein>
    <recommendedName>
        <fullName evidence="2">DUF6533 domain-containing protein</fullName>
    </recommendedName>
</protein>
<evidence type="ECO:0000256" key="1">
    <source>
        <dbReference type="SAM" id="Phobius"/>
    </source>
</evidence>
<keyword evidence="1" id="KW-0472">Membrane</keyword>
<dbReference type="Proteomes" id="UP000807353">
    <property type="component" value="Unassembled WGS sequence"/>
</dbReference>
<dbReference type="OrthoDB" id="3251775at2759"/>
<organism evidence="3 4">
    <name type="scientific">Collybia nuda</name>
    <dbReference type="NCBI Taxonomy" id="64659"/>
    <lineage>
        <taxon>Eukaryota</taxon>
        <taxon>Fungi</taxon>
        <taxon>Dikarya</taxon>
        <taxon>Basidiomycota</taxon>
        <taxon>Agaricomycotina</taxon>
        <taxon>Agaricomycetes</taxon>
        <taxon>Agaricomycetidae</taxon>
        <taxon>Agaricales</taxon>
        <taxon>Tricholomatineae</taxon>
        <taxon>Clitocybaceae</taxon>
        <taxon>Collybia</taxon>
    </lineage>
</organism>
<dbReference type="InterPro" id="IPR045340">
    <property type="entry name" value="DUF6533"/>
</dbReference>
<dbReference type="EMBL" id="MU150240">
    <property type="protein sequence ID" value="KAF9466771.1"/>
    <property type="molecule type" value="Genomic_DNA"/>
</dbReference>
<name>A0A9P5YF96_9AGAR</name>